<dbReference type="PANTHER" id="PTHR23354">
    <property type="entry name" value="NUCLEOLAR PROTEIN 7/ESTROGEN RECEPTOR COACTIVATOR-RELATED"/>
    <property type="match status" value="1"/>
</dbReference>
<proteinExistence type="inferred from homology"/>
<dbReference type="OrthoDB" id="289228at2759"/>
<evidence type="ECO:0000313" key="9">
    <source>
        <dbReference type="Proteomes" id="UP000265703"/>
    </source>
</evidence>
<feature type="region of interest" description="Disordered" evidence="6">
    <location>
        <begin position="1"/>
        <end position="24"/>
    </location>
</feature>
<dbReference type="PROSITE" id="PS51886">
    <property type="entry name" value="TLDC"/>
    <property type="match status" value="1"/>
</dbReference>
<dbReference type="SMART" id="SM00584">
    <property type="entry name" value="TLDc"/>
    <property type="match status" value="1"/>
</dbReference>
<comment type="similarity">
    <text evidence="3">Belongs to the RTC5 family.</text>
</comment>
<comment type="caution">
    <text evidence="8">The sequence shown here is derived from an EMBL/GenBank/DDBJ whole genome shotgun (WGS) entry which is preliminary data.</text>
</comment>
<feature type="compositionally biased region" description="Polar residues" evidence="6">
    <location>
        <begin position="1"/>
        <end position="10"/>
    </location>
</feature>
<evidence type="ECO:0000256" key="3">
    <source>
        <dbReference type="ARBA" id="ARBA00006731"/>
    </source>
</evidence>
<protein>
    <recommendedName>
        <fullName evidence="4">Restriction of telomere capping protein 5</fullName>
    </recommendedName>
</protein>
<sequence length="604" mass="68468">MGQTESTEGTQVPPCTENVSIQPSSNNNEISNYILRKNFSNLESYSLQSTFENLSSVKNGREVIEEEVFVQYLGFPDEIGIGPILYRSFAYLASYPSPAHEENPLTYEGLVKAIAIYCDKVHGVIPEDRVKLIFESYAIHEEHSALGITSKTGVSYEVVGKQPSNTDDIKSEDSNVREGGITDVGSLKIDFINLDDDAAFLKALGFQQQKDDEPSIVSKVLCTEMIEILTGLIWLMINENTFTIEEFELSADINQIRKVVTPIVEHMARYDADLRNLPSSQILSSQTYIKWPIFKVFLQRNIPNVFNLFKPFFYGQFLIGQTLSQNRQEPIKTGPHMPKLDEKSECLSPINLALLSLSLSENVLNRKEWNCLYLGSKHGFSMNRFSTHVFKYTGPTLMLIRAELKNNHKQVSQDTSPSKKEILVIGAYISERWRSISSPRTCFGSAECYLFELSPTFELFPASHNNTNYVYYNPAFGIGFGGIATSGPTSSKIESMDINSFVIQLDNTLQYGRYRNDAFRDMVATYDLSVTRPFFDMSFEVLEIEVIGMGGEGVKEKQKKDWKWEEQESIKRTTTRKEVVDKEILKMAGIINEDQLSEIARKEP</sequence>
<keyword evidence="9" id="KW-1185">Reference proteome</keyword>
<evidence type="ECO:0000313" key="8">
    <source>
        <dbReference type="EMBL" id="RIA91588.1"/>
    </source>
</evidence>
<dbReference type="PANTHER" id="PTHR23354:SF130">
    <property type="entry name" value="RESTRICTION OF TELOMERE CAPPING PROTEIN 5"/>
    <property type="match status" value="1"/>
</dbReference>
<comment type="subcellular location">
    <subcellularLocation>
        <location evidence="2">Cytoplasm</location>
    </subcellularLocation>
</comment>
<dbReference type="Proteomes" id="UP000265703">
    <property type="component" value="Unassembled WGS sequence"/>
</dbReference>
<accession>A0A397SZU7</accession>
<dbReference type="Pfam" id="PF07534">
    <property type="entry name" value="TLD"/>
    <property type="match status" value="1"/>
</dbReference>
<gene>
    <name evidence="8" type="ORF">C1645_875357</name>
</gene>
<comment type="function">
    <text evidence="1">May be involved in a process influencing telomere capping.</text>
</comment>
<evidence type="ECO:0000256" key="1">
    <source>
        <dbReference type="ARBA" id="ARBA00002738"/>
    </source>
</evidence>
<dbReference type="AlphaFoldDB" id="A0A397SZU7"/>
<dbReference type="InterPro" id="IPR006571">
    <property type="entry name" value="TLDc_dom"/>
</dbReference>
<dbReference type="EMBL" id="QKYT01000149">
    <property type="protein sequence ID" value="RIA91588.1"/>
    <property type="molecule type" value="Genomic_DNA"/>
</dbReference>
<evidence type="ECO:0000256" key="2">
    <source>
        <dbReference type="ARBA" id="ARBA00004496"/>
    </source>
</evidence>
<dbReference type="GO" id="GO:0005634">
    <property type="term" value="C:nucleus"/>
    <property type="evidence" value="ECO:0007669"/>
    <property type="project" value="TreeGrafter"/>
</dbReference>
<evidence type="ECO:0000256" key="5">
    <source>
        <dbReference type="ARBA" id="ARBA00022490"/>
    </source>
</evidence>
<reference evidence="8 9" key="1">
    <citation type="submission" date="2018-06" db="EMBL/GenBank/DDBJ databases">
        <title>Comparative genomics reveals the genomic features of Rhizophagus irregularis, R. cerebriforme, R. diaphanum and Gigaspora rosea, and their symbiotic lifestyle signature.</title>
        <authorList>
            <person name="Morin E."/>
            <person name="San Clemente H."/>
            <person name="Chen E.C.H."/>
            <person name="De La Providencia I."/>
            <person name="Hainaut M."/>
            <person name="Kuo A."/>
            <person name="Kohler A."/>
            <person name="Murat C."/>
            <person name="Tang N."/>
            <person name="Roy S."/>
            <person name="Loubradou J."/>
            <person name="Henrissat B."/>
            <person name="Grigoriev I.V."/>
            <person name="Corradi N."/>
            <person name="Roux C."/>
            <person name="Martin F.M."/>
        </authorList>
    </citation>
    <scope>NUCLEOTIDE SEQUENCE [LARGE SCALE GENOMIC DNA]</scope>
    <source>
        <strain evidence="8 9">DAOM 227022</strain>
    </source>
</reference>
<organism evidence="8 9">
    <name type="scientific">Glomus cerebriforme</name>
    <dbReference type="NCBI Taxonomy" id="658196"/>
    <lineage>
        <taxon>Eukaryota</taxon>
        <taxon>Fungi</taxon>
        <taxon>Fungi incertae sedis</taxon>
        <taxon>Mucoromycota</taxon>
        <taxon>Glomeromycotina</taxon>
        <taxon>Glomeromycetes</taxon>
        <taxon>Glomerales</taxon>
        <taxon>Glomeraceae</taxon>
        <taxon>Glomus</taxon>
    </lineage>
</organism>
<keyword evidence="5" id="KW-0963">Cytoplasm</keyword>
<dbReference type="GO" id="GO:0006979">
    <property type="term" value="P:response to oxidative stress"/>
    <property type="evidence" value="ECO:0007669"/>
    <property type="project" value="TreeGrafter"/>
</dbReference>
<evidence type="ECO:0000256" key="4">
    <source>
        <dbReference type="ARBA" id="ARBA00015163"/>
    </source>
</evidence>
<dbReference type="STRING" id="658196.A0A397SZU7"/>
<dbReference type="GO" id="GO:0005737">
    <property type="term" value="C:cytoplasm"/>
    <property type="evidence" value="ECO:0007669"/>
    <property type="project" value="UniProtKB-SubCell"/>
</dbReference>
<evidence type="ECO:0000256" key="6">
    <source>
        <dbReference type="SAM" id="MobiDB-lite"/>
    </source>
</evidence>
<feature type="domain" description="TLDc" evidence="7">
    <location>
        <begin position="345"/>
        <end position="550"/>
    </location>
</feature>
<evidence type="ECO:0000259" key="7">
    <source>
        <dbReference type="PROSITE" id="PS51886"/>
    </source>
</evidence>
<name>A0A397SZU7_9GLOM</name>